<dbReference type="InterPro" id="IPR001254">
    <property type="entry name" value="Trypsin_dom"/>
</dbReference>
<gene>
    <name evidence="3" type="ORF">CJOHNSTONI_LOCUS9904</name>
</gene>
<dbReference type="Pfam" id="PF00089">
    <property type="entry name" value="Trypsin"/>
    <property type="match status" value="1"/>
</dbReference>
<evidence type="ECO:0000313" key="3">
    <source>
        <dbReference type="EMBL" id="CAG9540385.1"/>
    </source>
</evidence>
<dbReference type="PANTHER" id="PTHR24253:SF153">
    <property type="entry name" value="SERINE PROTEASE HEPSIN"/>
    <property type="match status" value="1"/>
</dbReference>
<dbReference type="PROSITE" id="PS50240">
    <property type="entry name" value="TRYPSIN_DOM"/>
    <property type="match status" value="1"/>
</dbReference>
<accession>A0A8J2Q496</accession>
<evidence type="ECO:0000256" key="1">
    <source>
        <dbReference type="ARBA" id="ARBA00023157"/>
    </source>
</evidence>
<sequence>MLFGILLIYAKTCLRPYHVESTTSRPICQVKQRWAWLVLGSETAWESQVIECFGPEFSTAVVRSEILENSRRCGRFLHGTLYGKQYLQKPNYHLKVLGGTDVEVGEHPWTVAIYMKSNYCCVGTLISRKHVITAAHCFFRENVKPTIGRCKTNHAITEEEALKYTEIRYGSRCLKQSRTNNCFNSLEMKGIGIVRAQYGRFFRQKCFGGDIALLELAYEISEKDANYICLANRVLGEKFYTIQSTGWGNNPIMKRTIMNTLQKLEFHYLFDRDTCMKKMGGYNISNDVVCTEETHNRNVCLGDSGGGLMVQLHDGRWLLRGIVSYGTSCNKLVEKKAQPSAQVYTDIKMYGGEIDRFTKYFLPWEYI</sequence>
<keyword evidence="1" id="KW-1015">Disulfide bond</keyword>
<dbReference type="InterPro" id="IPR018114">
    <property type="entry name" value="TRYPSIN_HIS"/>
</dbReference>
<evidence type="ECO:0000313" key="4">
    <source>
        <dbReference type="Proteomes" id="UP000746747"/>
    </source>
</evidence>
<comment type="caution">
    <text evidence="3">The sequence shown here is derived from an EMBL/GenBank/DDBJ whole genome shotgun (WGS) entry which is preliminary data.</text>
</comment>
<evidence type="ECO:0000259" key="2">
    <source>
        <dbReference type="PROSITE" id="PS50240"/>
    </source>
</evidence>
<feature type="domain" description="Peptidase S1" evidence="2">
    <location>
        <begin position="96"/>
        <end position="364"/>
    </location>
</feature>
<dbReference type="AlphaFoldDB" id="A0A8J2Q496"/>
<dbReference type="SUPFAM" id="SSF50494">
    <property type="entry name" value="Trypsin-like serine proteases"/>
    <property type="match status" value="1"/>
</dbReference>
<dbReference type="Gene3D" id="2.40.10.10">
    <property type="entry name" value="Trypsin-like serine proteases"/>
    <property type="match status" value="1"/>
</dbReference>
<keyword evidence="4" id="KW-1185">Reference proteome</keyword>
<protein>
    <recommendedName>
        <fullName evidence="2">Peptidase S1 domain-containing protein</fullName>
    </recommendedName>
</protein>
<dbReference type="InterPro" id="IPR009003">
    <property type="entry name" value="Peptidase_S1_PA"/>
</dbReference>
<dbReference type="GO" id="GO:0004252">
    <property type="term" value="F:serine-type endopeptidase activity"/>
    <property type="evidence" value="ECO:0007669"/>
    <property type="project" value="InterPro"/>
</dbReference>
<dbReference type="SMART" id="SM00020">
    <property type="entry name" value="Tryp_SPc"/>
    <property type="match status" value="1"/>
</dbReference>
<organism evidence="3 4">
    <name type="scientific">Cercopithifilaria johnstoni</name>
    <dbReference type="NCBI Taxonomy" id="2874296"/>
    <lineage>
        <taxon>Eukaryota</taxon>
        <taxon>Metazoa</taxon>
        <taxon>Ecdysozoa</taxon>
        <taxon>Nematoda</taxon>
        <taxon>Chromadorea</taxon>
        <taxon>Rhabditida</taxon>
        <taxon>Spirurina</taxon>
        <taxon>Spiruromorpha</taxon>
        <taxon>Filarioidea</taxon>
        <taxon>Onchocercidae</taxon>
        <taxon>Cercopithifilaria</taxon>
    </lineage>
</organism>
<proteinExistence type="predicted"/>
<dbReference type="PANTHER" id="PTHR24253">
    <property type="entry name" value="TRANSMEMBRANE PROTEASE SERINE"/>
    <property type="match status" value="1"/>
</dbReference>
<dbReference type="EMBL" id="CAKAEH010001947">
    <property type="protein sequence ID" value="CAG9540385.1"/>
    <property type="molecule type" value="Genomic_DNA"/>
</dbReference>
<dbReference type="Proteomes" id="UP000746747">
    <property type="component" value="Unassembled WGS sequence"/>
</dbReference>
<reference evidence="3" key="1">
    <citation type="submission" date="2021-09" db="EMBL/GenBank/DDBJ databases">
        <authorList>
            <consortium name="Pathogen Informatics"/>
        </authorList>
    </citation>
    <scope>NUCLEOTIDE SEQUENCE</scope>
</reference>
<dbReference type="PRINTS" id="PR00722">
    <property type="entry name" value="CHYMOTRYPSIN"/>
</dbReference>
<dbReference type="GO" id="GO:0006508">
    <property type="term" value="P:proteolysis"/>
    <property type="evidence" value="ECO:0007669"/>
    <property type="project" value="InterPro"/>
</dbReference>
<dbReference type="InterPro" id="IPR001314">
    <property type="entry name" value="Peptidase_S1A"/>
</dbReference>
<dbReference type="PROSITE" id="PS00134">
    <property type="entry name" value="TRYPSIN_HIS"/>
    <property type="match status" value="1"/>
</dbReference>
<dbReference type="OrthoDB" id="6353231at2759"/>
<name>A0A8J2Q496_9BILA</name>
<dbReference type="InterPro" id="IPR043504">
    <property type="entry name" value="Peptidase_S1_PA_chymotrypsin"/>
</dbReference>